<organism evidence="13 14">
    <name type="scientific">Tortispora caseinolytica NRRL Y-17796</name>
    <dbReference type="NCBI Taxonomy" id="767744"/>
    <lineage>
        <taxon>Eukaryota</taxon>
        <taxon>Fungi</taxon>
        <taxon>Dikarya</taxon>
        <taxon>Ascomycota</taxon>
        <taxon>Saccharomycotina</taxon>
        <taxon>Trigonopsidomycetes</taxon>
        <taxon>Trigonopsidales</taxon>
        <taxon>Trigonopsidaceae</taxon>
        <taxon>Tortispora</taxon>
    </lineage>
</organism>
<dbReference type="FunFam" id="1.10.510.10:FF:000534">
    <property type="entry name" value="Serine/threonine-protein kinase PKH2"/>
    <property type="match status" value="1"/>
</dbReference>
<dbReference type="InterPro" id="IPR008271">
    <property type="entry name" value="Ser/Thr_kinase_AS"/>
</dbReference>
<feature type="compositionally biased region" description="Pro residues" evidence="11">
    <location>
        <begin position="53"/>
        <end position="63"/>
    </location>
</feature>
<dbReference type="GO" id="GO:0000196">
    <property type="term" value="P:cell integrity MAPK cascade"/>
    <property type="evidence" value="ECO:0007669"/>
    <property type="project" value="UniProtKB-ARBA"/>
</dbReference>
<proteinExistence type="inferred from homology"/>
<dbReference type="PROSITE" id="PS00108">
    <property type="entry name" value="PROTEIN_KINASE_ST"/>
    <property type="match status" value="1"/>
</dbReference>
<keyword evidence="4" id="KW-0808">Transferase</keyword>
<evidence type="ECO:0000256" key="11">
    <source>
        <dbReference type="SAM" id="MobiDB-lite"/>
    </source>
</evidence>
<feature type="compositionally biased region" description="Low complexity" evidence="11">
    <location>
        <begin position="575"/>
        <end position="600"/>
    </location>
</feature>
<dbReference type="OrthoDB" id="347657at2759"/>
<dbReference type="InterPro" id="IPR039046">
    <property type="entry name" value="PDPK1"/>
</dbReference>
<evidence type="ECO:0000256" key="6">
    <source>
        <dbReference type="ARBA" id="ARBA00022777"/>
    </source>
</evidence>
<feature type="compositionally biased region" description="Low complexity" evidence="11">
    <location>
        <begin position="461"/>
        <end position="486"/>
    </location>
</feature>
<feature type="compositionally biased region" description="Basic and acidic residues" evidence="11">
    <location>
        <begin position="19"/>
        <end position="36"/>
    </location>
</feature>
<feature type="domain" description="Protein kinase" evidence="12">
    <location>
        <begin position="72"/>
        <end position="335"/>
    </location>
</feature>
<keyword evidence="6" id="KW-0418">Kinase</keyword>
<dbReference type="InterPro" id="IPR050236">
    <property type="entry name" value="Ser_Thr_kinase_AGC"/>
</dbReference>
<evidence type="ECO:0000256" key="5">
    <source>
        <dbReference type="ARBA" id="ARBA00022741"/>
    </source>
</evidence>
<dbReference type="InterPro" id="IPR017441">
    <property type="entry name" value="Protein_kinase_ATP_BS"/>
</dbReference>
<evidence type="ECO:0000256" key="9">
    <source>
        <dbReference type="ARBA" id="ARBA00048679"/>
    </source>
</evidence>
<keyword evidence="7 10" id="KW-0067">ATP-binding</keyword>
<dbReference type="SUPFAM" id="SSF56112">
    <property type="entry name" value="Protein kinase-like (PK-like)"/>
    <property type="match status" value="1"/>
</dbReference>
<feature type="compositionally biased region" description="Polar residues" evidence="11">
    <location>
        <begin position="619"/>
        <end position="631"/>
    </location>
</feature>
<gene>
    <name evidence="13" type="ORF">CANCADRAFT_31248</name>
</gene>
<feature type="binding site" evidence="10">
    <location>
        <position position="101"/>
    </location>
    <ligand>
        <name>ATP</name>
        <dbReference type="ChEBI" id="CHEBI:30616"/>
    </ligand>
</feature>
<feature type="compositionally biased region" description="Polar residues" evidence="11">
    <location>
        <begin position="601"/>
        <end position="612"/>
    </location>
</feature>
<dbReference type="GO" id="GO:0005524">
    <property type="term" value="F:ATP binding"/>
    <property type="evidence" value="ECO:0007669"/>
    <property type="project" value="UniProtKB-UniRule"/>
</dbReference>
<feature type="region of interest" description="Disordered" evidence="11">
    <location>
        <begin position="558"/>
        <end position="671"/>
    </location>
</feature>
<dbReference type="EMBL" id="KV453842">
    <property type="protein sequence ID" value="ODV90227.1"/>
    <property type="molecule type" value="Genomic_DNA"/>
</dbReference>
<name>A0A1E4TEU0_9ASCO</name>
<dbReference type="CDD" id="cd05581">
    <property type="entry name" value="STKc_PDK1"/>
    <property type="match status" value="1"/>
</dbReference>
<dbReference type="FunFam" id="3.30.200.20:FF:000128">
    <property type="entry name" value="Serine/threonine-protein kinase ksg1"/>
    <property type="match status" value="1"/>
</dbReference>
<feature type="region of interest" description="Disordered" evidence="11">
    <location>
        <begin position="1"/>
        <end position="74"/>
    </location>
</feature>
<dbReference type="AlphaFoldDB" id="A0A1E4TEU0"/>
<evidence type="ECO:0000256" key="10">
    <source>
        <dbReference type="PROSITE-ProRule" id="PRU10141"/>
    </source>
</evidence>
<comment type="similarity">
    <text evidence="1">Belongs to the protein kinase superfamily. AGC Ser/Thr protein kinase family. PDPK1 subfamily.</text>
</comment>
<dbReference type="PANTHER" id="PTHR24356">
    <property type="entry name" value="SERINE/THREONINE-PROTEIN KINASE"/>
    <property type="match status" value="1"/>
</dbReference>
<keyword evidence="3" id="KW-0723">Serine/threonine-protein kinase</keyword>
<feature type="region of interest" description="Disordered" evidence="11">
    <location>
        <begin position="440"/>
        <end position="539"/>
    </location>
</feature>
<feature type="region of interest" description="Disordered" evidence="11">
    <location>
        <begin position="357"/>
        <end position="384"/>
    </location>
</feature>
<evidence type="ECO:0000313" key="13">
    <source>
        <dbReference type="EMBL" id="ODV90227.1"/>
    </source>
</evidence>
<dbReference type="Pfam" id="PF00069">
    <property type="entry name" value="Pkinase"/>
    <property type="match status" value="1"/>
</dbReference>
<dbReference type="EC" id="2.7.11.1" evidence="2"/>
<comment type="catalytic activity">
    <reaction evidence="9">
        <text>L-seryl-[protein] + ATP = O-phospho-L-seryl-[protein] + ADP + H(+)</text>
        <dbReference type="Rhea" id="RHEA:17989"/>
        <dbReference type="Rhea" id="RHEA-COMP:9863"/>
        <dbReference type="Rhea" id="RHEA-COMP:11604"/>
        <dbReference type="ChEBI" id="CHEBI:15378"/>
        <dbReference type="ChEBI" id="CHEBI:29999"/>
        <dbReference type="ChEBI" id="CHEBI:30616"/>
        <dbReference type="ChEBI" id="CHEBI:83421"/>
        <dbReference type="ChEBI" id="CHEBI:456216"/>
        <dbReference type="EC" id="2.7.11.1"/>
    </reaction>
</comment>
<evidence type="ECO:0000256" key="1">
    <source>
        <dbReference type="ARBA" id="ARBA00010006"/>
    </source>
</evidence>
<dbReference type="InterPro" id="IPR011009">
    <property type="entry name" value="Kinase-like_dom_sf"/>
</dbReference>
<keyword evidence="14" id="KW-1185">Reference proteome</keyword>
<keyword evidence="5 10" id="KW-0547">Nucleotide-binding</keyword>
<dbReference type="PROSITE" id="PS50011">
    <property type="entry name" value="PROTEIN_KINASE_DOM"/>
    <property type="match status" value="1"/>
</dbReference>
<reference evidence="14" key="1">
    <citation type="submission" date="2016-02" db="EMBL/GenBank/DDBJ databases">
        <title>Comparative genomics of biotechnologically important yeasts.</title>
        <authorList>
            <consortium name="DOE Joint Genome Institute"/>
            <person name="Riley R."/>
            <person name="Haridas S."/>
            <person name="Wolfe K.H."/>
            <person name="Lopes M.R."/>
            <person name="Hittinger C.T."/>
            <person name="Goker M."/>
            <person name="Salamov A."/>
            <person name="Wisecaver J."/>
            <person name="Long T.M."/>
            <person name="Aerts A.L."/>
            <person name="Barry K."/>
            <person name="Choi C."/>
            <person name="Clum A."/>
            <person name="Coughlan A.Y."/>
            <person name="Deshpande S."/>
            <person name="Douglass A.P."/>
            <person name="Hanson S.J."/>
            <person name="Klenk H.-P."/>
            <person name="Labutti K."/>
            <person name="Lapidus A."/>
            <person name="Lindquist E."/>
            <person name="Lipzen A."/>
            <person name="Meier-Kolthoff J.P."/>
            <person name="Ohm R.A."/>
            <person name="Otillar R.P."/>
            <person name="Pangilinan J."/>
            <person name="Peng Y."/>
            <person name="Rokas A."/>
            <person name="Rosa C.A."/>
            <person name="Scheuner C."/>
            <person name="Sibirny A.A."/>
            <person name="Slot J.C."/>
            <person name="Stielow J.B."/>
            <person name="Sun H."/>
            <person name="Kurtzman C.P."/>
            <person name="Blackwell M."/>
            <person name="Jeffries T.W."/>
            <person name="Grigoriev I.V."/>
        </authorList>
    </citation>
    <scope>NUCLEOTIDE SEQUENCE [LARGE SCALE GENOMIC DNA]</scope>
    <source>
        <strain evidence="14">NRRL Y-17796</strain>
    </source>
</reference>
<feature type="compositionally biased region" description="Polar residues" evidence="11">
    <location>
        <begin position="642"/>
        <end position="655"/>
    </location>
</feature>
<evidence type="ECO:0000256" key="4">
    <source>
        <dbReference type="ARBA" id="ARBA00022679"/>
    </source>
</evidence>
<accession>A0A1E4TEU0</accession>
<dbReference type="SMART" id="SM00220">
    <property type="entry name" value="S_TKc"/>
    <property type="match status" value="1"/>
</dbReference>
<protein>
    <recommendedName>
        <fullName evidence="2">non-specific serine/threonine protein kinase</fullName>
        <ecNumber evidence="2">2.7.11.1</ecNumber>
    </recommendedName>
</protein>
<evidence type="ECO:0000313" key="14">
    <source>
        <dbReference type="Proteomes" id="UP000095023"/>
    </source>
</evidence>
<dbReference type="Gene3D" id="3.30.200.20">
    <property type="entry name" value="Phosphorylase Kinase, domain 1"/>
    <property type="match status" value="1"/>
</dbReference>
<feature type="compositionally biased region" description="Polar residues" evidence="11">
    <location>
        <begin position="509"/>
        <end position="539"/>
    </location>
</feature>
<comment type="catalytic activity">
    <reaction evidence="8">
        <text>L-threonyl-[protein] + ATP = O-phospho-L-threonyl-[protein] + ADP + H(+)</text>
        <dbReference type="Rhea" id="RHEA:46608"/>
        <dbReference type="Rhea" id="RHEA-COMP:11060"/>
        <dbReference type="Rhea" id="RHEA-COMP:11605"/>
        <dbReference type="ChEBI" id="CHEBI:15378"/>
        <dbReference type="ChEBI" id="CHEBI:30013"/>
        <dbReference type="ChEBI" id="CHEBI:30616"/>
        <dbReference type="ChEBI" id="CHEBI:61977"/>
        <dbReference type="ChEBI" id="CHEBI:456216"/>
        <dbReference type="EC" id="2.7.11.1"/>
    </reaction>
</comment>
<evidence type="ECO:0000256" key="3">
    <source>
        <dbReference type="ARBA" id="ARBA00022527"/>
    </source>
</evidence>
<evidence type="ECO:0000256" key="7">
    <source>
        <dbReference type="ARBA" id="ARBA00022840"/>
    </source>
</evidence>
<dbReference type="InterPro" id="IPR000719">
    <property type="entry name" value="Prot_kinase_dom"/>
</dbReference>
<sequence length="843" mass="91259">MAVDADQEALKDAITQLEANRRDNPSTSHSDSDSDSHTLPLPPVDDYSGGLPTPVPAPRPSNPAPQKQAQDFNFGKSLGEGSYSTVIAATDRQSLKEYAIKVLDKHHITKEKKVKYVHIEKETLVRLGDHPGIIQLYYTFQDAQSLYFVLEIAPNGELLSLIKRLGSLDLACTCYYGAELLDAIEYMHSKGIIHRDIKPENILLNKDMHILVTDFGTAKIIDYPEGLDYSPESQDCRAKSFVGTAEYVSPELLTQKYAGKMADIWAYGCVLYQMVAGRPPFKAANEYQTFQKIVKLRFSYPPGFPIGLRDLIKQILVLDPAKRLPISKIKQHQFLSSISWDRDALWNSTPPKLAPYRIGSEKNSGTYRHRSAEPQVSRPPQYGSSAPAFNRIISGVSSVPETGVPTPSGNLGGVSSAAAATAALSKISLRTQSNLIDNISPASSPVDAAKPPLPKPSISTTRRVSSSAGAGSSARSSSISTARPSSATPPPPGRGFVVSTFRTSKGDSENANGKNSKPAASTVSTTSNEPAGQQKSGNSSSYAFSAATLAFNAITRPLGTSENKKRERVVRRPVGSASLSTGSATAKAAPPASAETSSSTQNVPALPTTSSPRLPETDTMASTPIQTTSGHSLRDPPIYASTGPSSMDTSSTATLSGRHDTRDSRSISISSKSTIDPAALLEEYRDQIDAHENESVLHIGMTMVSSEPHSYLNNITDARRQDTHIRDAETADENRSSIAGRFKNSKFSKLFSPRRRKHVIIITSMGRVLIIRADKSHCQEISIADPNVYIREYPYNKKLGAGLFSIQTQARVYTIEDPSGTSDWMEAFKMASAIYEATLDAQS</sequence>
<dbReference type="PROSITE" id="PS00107">
    <property type="entry name" value="PROTEIN_KINASE_ATP"/>
    <property type="match status" value="1"/>
</dbReference>
<dbReference type="GO" id="GO:0004674">
    <property type="term" value="F:protein serine/threonine kinase activity"/>
    <property type="evidence" value="ECO:0007669"/>
    <property type="project" value="UniProtKB-KW"/>
</dbReference>
<dbReference type="Gene3D" id="1.10.510.10">
    <property type="entry name" value="Transferase(Phosphotransferase) domain 1"/>
    <property type="match status" value="1"/>
</dbReference>
<evidence type="ECO:0000256" key="2">
    <source>
        <dbReference type="ARBA" id="ARBA00012513"/>
    </source>
</evidence>
<dbReference type="Proteomes" id="UP000095023">
    <property type="component" value="Unassembled WGS sequence"/>
</dbReference>
<evidence type="ECO:0000259" key="12">
    <source>
        <dbReference type="PROSITE" id="PS50011"/>
    </source>
</evidence>
<dbReference type="PANTHER" id="PTHR24356:SF163">
    <property type="entry name" value="3-PHOSPHOINOSITIDE-DEPENDENT PROTEIN KINASE 1-RELATED"/>
    <property type="match status" value="1"/>
</dbReference>
<evidence type="ECO:0000256" key="8">
    <source>
        <dbReference type="ARBA" id="ARBA00047899"/>
    </source>
</evidence>